<reference evidence="1 2" key="1">
    <citation type="submission" date="2016-07" db="EMBL/GenBank/DDBJ databases">
        <title>Genome and transcriptome analysis of iron-reducing fermentative bacteria Anoxybacter fermentans.</title>
        <authorList>
            <person name="Zeng X."/>
            <person name="Shao Z."/>
        </authorList>
    </citation>
    <scope>NUCLEOTIDE SEQUENCE [LARGE SCALE GENOMIC DNA]</scope>
    <source>
        <strain evidence="1 2">DY22613</strain>
    </source>
</reference>
<dbReference type="PANTHER" id="PTHR37163:SF1">
    <property type="entry name" value="DUF501 DOMAIN-CONTAINING PROTEIN"/>
    <property type="match status" value="1"/>
</dbReference>
<gene>
    <name evidence="1" type="ORF">BBF96_15190</name>
</gene>
<dbReference type="Pfam" id="PF04417">
    <property type="entry name" value="DUF501"/>
    <property type="match status" value="1"/>
</dbReference>
<dbReference type="RefSeq" id="WP_164731140.1">
    <property type="nucleotide sequence ID" value="NZ_CP016379.1"/>
</dbReference>
<accession>A0A3Q9HSD0</accession>
<dbReference type="KEGG" id="aft:BBF96_15190"/>
<evidence type="ECO:0008006" key="3">
    <source>
        <dbReference type="Google" id="ProtNLM"/>
    </source>
</evidence>
<evidence type="ECO:0000313" key="2">
    <source>
        <dbReference type="Proteomes" id="UP000267250"/>
    </source>
</evidence>
<keyword evidence="2" id="KW-1185">Reference proteome</keyword>
<dbReference type="EMBL" id="CP016379">
    <property type="protein sequence ID" value="AZR74600.1"/>
    <property type="molecule type" value="Genomic_DNA"/>
</dbReference>
<dbReference type="PANTHER" id="PTHR37163">
    <property type="entry name" value="CONSERVED PROTEIN"/>
    <property type="match status" value="1"/>
</dbReference>
<name>A0A3Q9HSD0_9FIRM</name>
<dbReference type="InterPro" id="IPR007511">
    <property type="entry name" value="DUF501"/>
</dbReference>
<organism evidence="1 2">
    <name type="scientific">Anoxybacter fermentans</name>
    <dbReference type="NCBI Taxonomy" id="1323375"/>
    <lineage>
        <taxon>Bacteria</taxon>
        <taxon>Bacillati</taxon>
        <taxon>Bacillota</taxon>
        <taxon>Clostridia</taxon>
        <taxon>Halanaerobiales</taxon>
        <taxon>Anoxybacter</taxon>
    </lineage>
</organism>
<protein>
    <recommendedName>
        <fullName evidence="3">DUF501 domain-containing protein</fullName>
    </recommendedName>
</protein>
<evidence type="ECO:0000313" key="1">
    <source>
        <dbReference type="EMBL" id="AZR74600.1"/>
    </source>
</evidence>
<dbReference type="Proteomes" id="UP000267250">
    <property type="component" value="Chromosome"/>
</dbReference>
<proteinExistence type="predicted"/>
<dbReference type="AlphaFoldDB" id="A0A3Q9HSD0"/>
<sequence length="184" mass="20857">MAKYEPLKEGDKSIITKQLGRPPRNLIGVAVRCKDGIPQVIVTHPVIFHGEYPEVFPTLYWLSCPRLVKEISRLEGTGAIEEIQDIIFNDPVLKNTLDEVYRIYADQRMALVKNPTLKLLKERHPSQYEVLLHSGVGGIMSQGIKCLHTHFADYLVNKVNPVGFLVAERLGDKINENCHQCVQE</sequence>